<protein>
    <recommendedName>
        <fullName evidence="3 5">Regulatory protein RecX</fullName>
    </recommendedName>
</protein>
<comment type="caution">
    <text evidence="9">The sequence shown here is derived from an EMBL/GenBank/DDBJ whole genome shotgun (WGS) entry which is preliminary data.</text>
</comment>
<feature type="domain" description="RecX third three-helical" evidence="7">
    <location>
        <begin position="154"/>
        <end position="200"/>
    </location>
</feature>
<comment type="function">
    <text evidence="5">Modulates RecA activity.</text>
</comment>
<dbReference type="InterPro" id="IPR036388">
    <property type="entry name" value="WH-like_DNA-bd_sf"/>
</dbReference>
<dbReference type="Proteomes" id="UP000095237">
    <property type="component" value="Unassembled WGS sequence"/>
</dbReference>
<dbReference type="AlphaFoldDB" id="A0A1E5IMI4"/>
<evidence type="ECO:0000259" key="6">
    <source>
        <dbReference type="Pfam" id="PF02631"/>
    </source>
</evidence>
<feature type="domain" description="RecX first three-helical" evidence="8">
    <location>
        <begin position="63"/>
        <end position="100"/>
    </location>
</feature>
<comment type="subcellular location">
    <subcellularLocation>
        <location evidence="1 5">Cytoplasm</location>
    </subcellularLocation>
</comment>
<gene>
    <name evidence="5" type="primary">recX</name>
    <name evidence="9" type="ORF">ATZ36_16035</name>
</gene>
<dbReference type="Gene3D" id="1.10.10.10">
    <property type="entry name" value="Winged helix-like DNA-binding domain superfamily/Winged helix DNA-binding domain"/>
    <property type="match status" value="2"/>
</dbReference>
<evidence type="ECO:0000256" key="4">
    <source>
        <dbReference type="ARBA" id="ARBA00022490"/>
    </source>
</evidence>
<evidence type="ECO:0000256" key="5">
    <source>
        <dbReference type="HAMAP-Rule" id="MF_01114"/>
    </source>
</evidence>
<sequence>MKIEKIEKIKFRKNMFKVFFENGKNLAVFADSIVKFGIKTGCDISENEFKELVSYDKSNEAASYALALVSKRPYSSKNLQAKLLQKGCEPENAAKAVKKLEEFNYVNDEKFAKVYAVHLSQKGKGEFAVKAELEKQGIEKSLINDVLETIKTDIEPYEQIIKILKTKFKKFRGKDKNEIRRTASFFLRRGFSYQDIAKALRLCSR</sequence>
<dbReference type="GO" id="GO:0005737">
    <property type="term" value="C:cytoplasm"/>
    <property type="evidence" value="ECO:0007669"/>
    <property type="project" value="UniProtKB-SubCell"/>
</dbReference>
<evidence type="ECO:0000259" key="8">
    <source>
        <dbReference type="Pfam" id="PF21982"/>
    </source>
</evidence>
<evidence type="ECO:0000313" key="10">
    <source>
        <dbReference type="Proteomes" id="UP000095237"/>
    </source>
</evidence>
<dbReference type="InterPro" id="IPR053925">
    <property type="entry name" value="RecX_HTH_3rd"/>
</dbReference>
<dbReference type="InterPro" id="IPR053924">
    <property type="entry name" value="RecX_HTH_2nd"/>
</dbReference>
<organism evidence="9 10">
    <name type="scientific">Endomicrobium trichonymphae</name>
    <dbReference type="NCBI Taxonomy" id="1408204"/>
    <lineage>
        <taxon>Bacteria</taxon>
        <taxon>Pseudomonadati</taxon>
        <taxon>Elusimicrobiota</taxon>
        <taxon>Endomicrobiia</taxon>
        <taxon>Endomicrobiales</taxon>
        <taxon>Endomicrobiaceae</taxon>
        <taxon>Candidatus Endomicrobiellum</taxon>
    </lineage>
</organism>
<accession>A0A1E5IMI4</accession>
<dbReference type="PANTHER" id="PTHR33602">
    <property type="entry name" value="REGULATORY PROTEIN RECX FAMILY PROTEIN"/>
    <property type="match status" value="1"/>
</dbReference>
<evidence type="ECO:0000256" key="3">
    <source>
        <dbReference type="ARBA" id="ARBA00018111"/>
    </source>
</evidence>
<comment type="similarity">
    <text evidence="2 5">Belongs to the RecX family.</text>
</comment>
<evidence type="ECO:0000259" key="7">
    <source>
        <dbReference type="Pfam" id="PF21981"/>
    </source>
</evidence>
<dbReference type="Pfam" id="PF21982">
    <property type="entry name" value="RecX_HTH1"/>
    <property type="match status" value="1"/>
</dbReference>
<dbReference type="InterPro" id="IPR003783">
    <property type="entry name" value="Regulatory_RecX"/>
</dbReference>
<reference evidence="9 10" key="1">
    <citation type="submission" date="2015-11" db="EMBL/GenBank/DDBJ databases">
        <title>Evidence for parallel genomic evolution in an endosymbiosis of termite gut flagellates.</title>
        <authorList>
            <person name="Zheng H."/>
        </authorList>
    </citation>
    <scope>NUCLEOTIDE SEQUENCE [LARGE SCALE GENOMIC DNA]</scope>
    <source>
        <strain evidence="9 10">CET450</strain>
    </source>
</reference>
<keyword evidence="10" id="KW-1185">Reference proteome</keyword>
<keyword evidence="4 5" id="KW-0963">Cytoplasm</keyword>
<dbReference type="GO" id="GO:0006282">
    <property type="term" value="P:regulation of DNA repair"/>
    <property type="evidence" value="ECO:0007669"/>
    <property type="project" value="UniProtKB-UniRule"/>
</dbReference>
<proteinExistence type="inferred from homology"/>
<evidence type="ECO:0000256" key="2">
    <source>
        <dbReference type="ARBA" id="ARBA00009695"/>
    </source>
</evidence>
<dbReference type="Pfam" id="PF02631">
    <property type="entry name" value="RecX_HTH2"/>
    <property type="match status" value="1"/>
</dbReference>
<dbReference type="EMBL" id="LNVX01000228">
    <property type="protein sequence ID" value="OEG71168.1"/>
    <property type="molecule type" value="Genomic_DNA"/>
</dbReference>
<dbReference type="PANTHER" id="PTHR33602:SF1">
    <property type="entry name" value="REGULATORY PROTEIN RECX FAMILY PROTEIN"/>
    <property type="match status" value="1"/>
</dbReference>
<evidence type="ECO:0000313" key="9">
    <source>
        <dbReference type="EMBL" id="OEG71168.1"/>
    </source>
</evidence>
<dbReference type="HAMAP" id="MF_01114">
    <property type="entry name" value="RecX"/>
    <property type="match status" value="1"/>
</dbReference>
<name>A0A1E5IMI4_ENDTX</name>
<dbReference type="Pfam" id="PF21981">
    <property type="entry name" value="RecX_HTH3"/>
    <property type="match status" value="1"/>
</dbReference>
<feature type="domain" description="RecX second three-helical" evidence="6">
    <location>
        <begin position="107"/>
        <end position="147"/>
    </location>
</feature>
<dbReference type="InterPro" id="IPR053926">
    <property type="entry name" value="RecX_HTH_1st"/>
</dbReference>
<evidence type="ECO:0000256" key="1">
    <source>
        <dbReference type="ARBA" id="ARBA00004496"/>
    </source>
</evidence>